<accession>A0A9D2MRN4</accession>
<feature type="transmembrane region" description="Helical" evidence="1">
    <location>
        <begin position="192"/>
        <end position="218"/>
    </location>
</feature>
<sequence>MKAHTTSAALKAQARGALLGHYLPLSGAYFTLALFRYLIAVPSGLYSIRPPFGTILYYGIAFGLDVFFGIFSAGIAFLFLSNACGHPVSAPGIFAGFSREPGKAMRIQLLPSLLLLIPNSVADALLTQYLATLQDRWLYAGLFCSLIFLPFVLYVKILYSQVYFIMLDFPEMSASECLRYSRRLMKGNKIRYLYLMLSFIPLMLLGFLTCGIGLLYVYPYRQQTYAAFYLDLMSRQQRR</sequence>
<feature type="transmembrane region" description="Helical" evidence="1">
    <location>
        <begin position="137"/>
        <end position="159"/>
    </location>
</feature>
<dbReference type="Proteomes" id="UP000886883">
    <property type="component" value="Unassembled WGS sequence"/>
</dbReference>
<reference evidence="2" key="2">
    <citation type="submission" date="2021-04" db="EMBL/GenBank/DDBJ databases">
        <authorList>
            <person name="Gilroy R."/>
        </authorList>
    </citation>
    <scope>NUCLEOTIDE SEQUENCE</scope>
    <source>
        <strain evidence="2">USAMLcec3-2134</strain>
    </source>
</reference>
<dbReference type="AlphaFoldDB" id="A0A9D2MRN4"/>
<reference evidence="2" key="1">
    <citation type="journal article" date="2021" name="PeerJ">
        <title>Extensive microbial diversity within the chicken gut microbiome revealed by metagenomics and culture.</title>
        <authorList>
            <person name="Gilroy R."/>
            <person name="Ravi A."/>
            <person name="Getino M."/>
            <person name="Pursley I."/>
            <person name="Horton D.L."/>
            <person name="Alikhan N.F."/>
            <person name="Baker D."/>
            <person name="Gharbi K."/>
            <person name="Hall N."/>
            <person name="Watson M."/>
            <person name="Adriaenssens E.M."/>
            <person name="Foster-Nyarko E."/>
            <person name="Jarju S."/>
            <person name="Secka A."/>
            <person name="Antonio M."/>
            <person name="Oren A."/>
            <person name="Chaudhuri R.R."/>
            <person name="La Ragione R."/>
            <person name="Hildebrand F."/>
            <person name="Pallen M.J."/>
        </authorList>
    </citation>
    <scope>NUCLEOTIDE SEQUENCE</scope>
    <source>
        <strain evidence="2">USAMLcec3-2134</strain>
    </source>
</reference>
<keyword evidence="1" id="KW-1133">Transmembrane helix</keyword>
<dbReference type="PANTHER" id="PTHR40076:SF1">
    <property type="entry name" value="MEMBRANE PROTEIN"/>
    <property type="match status" value="1"/>
</dbReference>
<evidence type="ECO:0000256" key="1">
    <source>
        <dbReference type="SAM" id="Phobius"/>
    </source>
</evidence>
<dbReference type="InterPro" id="IPR010380">
    <property type="entry name" value="DUF975"/>
</dbReference>
<keyword evidence="1" id="KW-0472">Membrane</keyword>
<gene>
    <name evidence="2" type="ORF">H9763_04545</name>
</gene>
<feature type="transmembrane region" description="Helical" evidence="1">
    <location>
        <begin position="21"/>
        <end position="39"/>
    </location>
</feature>
<evidence type="ECO:0000313" key="3">
    <source>
        <dbReference type="Proteomes" id="UP000886883"/>
    </source>
</evidence>
<name>A0A9D2MRN4_9FIRM</name>
<protein>
    <submittedName>
        <fullName evidence="2">DUF975 family protein</fullName>
    </submittedName>
</protein>
<dbReference type="Pfam" id="PF06161">
    <property type="entry name" value="DUF975"/>
    <property type="match status" value="1"/>
</dbReference>
<keyword evidence="1" id="KW-0812">Transmembrane</keyword>
<dbReference type="PANTHER" id="PTHR40076">
    <property type="entry name" value="MEMBRANE PROTEIN-RELATED"/>
    <property type="match status" value="1"/>
</dbReference>
<comment type="caution">
    <text evidence="2">The sequence shown here is derived from an EMBL/GenBank/DDBJ whole genome shotgun (WGS) entry which is preliminary data.</text>
</comment>
<evidence type="ECO:0000313" key="2">
    <source>
        <dbReference type="EMBL" id="HJB90721.1"/>
    </source>
</evidence>
<organism evidence="2 3">
    <name type="scientific">Candidatus Eisenbergiella merdigallinarum</name>
    <dbReference type="NCBI Taxonomy" id="2838552"/>
    <lineage>
        <taxon>Bacteria</taxon>
        <taxon>Bacillati</taxon>
        <taxon>Bacillota</taxon>
        <taxon>Clostridia</taxon>
        <taxon>Lachnospirales</taxon>
        <taxon>Lachnospiraceae</taxon>
        <taxon>Eisenbergiella</taxon>
    </lineage>
</organism>
<feature type="transmembrane region" description="Helical" evidence="1">
    <location>
        <begin position="55"/>
        <end position="80"/>
    </location>
</feature>
<proteinExistence type="predicted"/>
<dbReference type="EMBL" id="DWXE01000015">
    <property type="protein sequence ID" value="HJB90721.1"/>
    <property type="molecule type" value="Genomic_DNA"/>
</dbReference>